<dbReference type="PROSITE" id="PS51186">
    <property type="entry name" value="GNAT"/>
    <property type="match status" value="1"/>
</dbReference>
<sequence length="161" mass="18471">MSVDLPTTTYYTRERLPEIRGTILEVYSEVYAADIAGDPFFSVERFEERLDGHTAAPGWACVVAEVGGSVAGFTYGFTGRDGVTFKLCENMLRAAYRGHGISRAMHDELMSHRREERSHLLVRRERPRLRALYERWGYRRAGELLPFPDAPLYDVMLLPLR</sequence>
<dbReference type="SUPFAM" id="SSF55729">
    <property type="entry name" value="Acyl-CoA N-acyltransferases (Nat)"/>
    <property type="match status" value="1"/>
</dbReference>
<dbReference type="InterPro" id="IPR000182">
    <property type="entry name" value="GNAT_dom"/>
</dbReference>
<keyword evidence="3" id="KW-1185">Reference proteome</keyword>
<comment type="caution">
    <text evidence="2">The sequence shown here is derived from an EMBL/GenBank/DDBJ whole genome shotgun (WGS) entry which is preliminary data.</text>
</comment>
<dbReference type="InterPro" id="IPR016181">
    <property type="entry name" value="Acyl_CoA_acyltransferase"/>
</dbReference>
<protein>
    <submittedName>
        <fullName evidence="2">GNAT family N-acetyltransferase</fullName>
    </submittedName>
</protein>
<feature type="domain" description="N-acetyltransferase" evidence="1">
    <location>
        <begin position="6"/>
        <end position="159"/>
    </location>
</feature>
<dbReference type="EMBL" id="JAVREV010000008">
    <property type="protein sequence ID" value="MDT0444151.1"/>
    <property type="molecule type" value="Genomic_DNA"/>
</dbReference>
<name>A0ABU2S642_9ACTN</name>
<organism evidence="2 3">
    <name type="scientific">Streptomyces johnsoniae</name>
    <dbReference type="NCBI Taxonomy" id="3075532"/>
    <lineage>
        <taxon>Bacteria</taxon>
        <taxon>Bacillati</taxon>
        <taxon>Actinomycetota</taxon>
        <taxon>Actinomycetes</taxon>
        <taxon>Kitasatosporales</taxon>
        <taxon>Streptomycetaceae</taxon>
        <taxon>Streptomyces</taxon>
    </lineage>
</organism>
<dbReference type="Proteomes" id="UP001183615">
    <property type="component" value="Unassembled WGS sequence"/>
</dbReference>
<dbReference type="RefSeq" id="WP_311618425.1">
    <property type="nucleotide sequence ID" value="NZ_JAVREV010000008.1"/>
</dbReference>
<proteinExistence type="predicted"/>
<gene>
    <name evidence="2" type="ORF">RM779_16345</name>
</gene>
<dbReference type="Pfam" id="PF13673">
    <property type="entry name" value="Acetyltransf_10"/>
    <property type="match status" value="1"/>
</dbReference>
<evidence type="ECO:0000313" key="3">
    <source>
        <dbReference type="Proteomes" id="UP001183615"/>
    </source>
</evidence>
<reference evidence="3" key="1">
    <citation type="submission" date="2023-07" db="EMBL/GenBank/DDBJ databases">
        <title>30 novel species of actinomycetes from the DSMZ collection.</title>
        <authorList>
            <person name="Nouioui I."/>
        </authorList>
    </citation>
    <scope>NUCLEOTIDE SEQUENCE [LARGE SCALE GENOMIC DNA]</scope>
    <source>
        <strain evidence="3">DSM 41886</strain>
    </source>
</reference>
<dbReference type="Gene3D" id="3.40.630.30">
    <property type="match status" value="1"/>
</dbReference>
<evidence type="ECO:0000313" key="2">
    <source>
        <dbReference type="EMBL" id="MDT0444151.1"/>
    </source>
</evidence>
<accession>A0ABU2S642</accession>
<evidence type="ECO:0000259" key="1">
    <source>
        <dbReference type="PROSITE" id="PS51186"/>
    </source>
</evidence>